<dbReference type="EMBL" id="CP026652">
    <property type="protein sequence ID" value="AVH54687.1"/>
    <property type="molecule type" value="Genomic_DNA"/>
</dbReference>
<protein>
    <recommendedName>
        <fullName evidence="3">Transposase IS111A/IS1328/IS1533 N-terminal domain-containing protein</fullName>
    </recommendedName>
</protein>
<evidence type="ECO:0008006" key="3">
    <source>
        <dbReference type="Google" id="ProtNLM"/>
    </source>
</evidence>
<keyword evidence="2" id="KW-1185">Reference proteome</keyword>
<name>A0ABN5HU71_9ACTN</name>
<accession>A0ABN5HU71</accession>
<proteinExistence type="predicted"/>
<gene>
    <name evidence="1" type="ORF">C4B68_01320</name>
</gene>
<reference evidence="1 2" key="1">
    <citation type="submission" date="2018-02" db="EMBL/GenBank/DDBJ databases">
        <title>Complete genome sequence of Streptomyces dengpaensis, the producer of angucyclines.</title>
        <authorList>
            <person name="Yumei L."/>
        </authorList>
    </citation>
    <scope>NUCLEOTIDE SEQUENCE [LARGE SCALE GENOMIC DNA]</scope>
    <source>
        <strain evidence="1 2">XZHG99</strain>
    </source>
</reference>
<evidence type="ECO:0000313" key="1">
    <source>
        <dbReference type="EMBL" id="AVH54687.1"/>
    </source>
</evidence>
<evidence type="ECO:0000313" key="2">
    <source>
        <dbReference type="Proteomes" id="UP000238413"/>
    </source>
</evidence>
<dbReference type="Proteomes" id="UP000238413">
    <property type="component" value="Chromosome"/>
</dbReference>
<organism evidence="1 2">
    <name type="scientific">Streptomyces dengpaensis</name>
    <dbReference type="NCBI Taxonomy" id="2049881"/>
    <lineage>
        <taxon>Bacteria</taxon>
        <taxon>Bacillati</taxon>
        <taxon>Actinomycetota</taxon>
        <taxon>Actinomycetes</taxon>
        <taxon>Kitasatosporales</taxon>
        <taxon>Streptomycetaceae</taxon>
        <taxon>Streptomyces</taxon>
    </lineage>
</organism>
<sequence length="118" mass="13365">MWAVVMPRPSVQHAPCGRTLKDPDSQREAREAGILAQIRVVEPSLQARGARRLCRCLRRRFGTGRLQRRSFLLARPVGCPSQDEVYARHVNRYVVSVVSRLRIIDTERCDCRGPGPAT</sequence>